<accession>A0A644W5Z0</accession>
<evidence type="ECO:0008006" key="3">
    <source>
        <dbReference type="Google" id="ProtNLM"/>
    </source>
</evidence>
<dbReference type="EMBL" id="VSSQ01000585">
    <property type="protein sequence ID" value="MPL98032.1"/>
    <property type="molecule type" value="Genomic_DNA"/>
</dbReference>
<protein>
    <recommendedName>
        <fullName evidence="3">Helix-turn-helix domain-containing protein</fullName>
    </recommendedName>
</protein>
<dbReference type="Pfam" id="PF13730">
    <property type="entry name" value="HTH_36"/>
    <property type="match status" value="1"/>
</dbReference>
<evidence type="ECO:0000256" key="1">
    <source>
        <dbReference type="SAM" id="MobiDB-lite"/>
    </source>
</evidence>
<name>A0A644W5Z0_9ZZZZ</name>
<reference evidence="2" key="1">
    <citation type="submission" date="2019-08" db="EMBL/GenBank/DDBJ databases">
        <authorList>
            <person name="Kucharzyk K."/>
            <person name="Murdoch R.W."/>
            <person name="Higgins S."/>
            <person name="Loffler F."/>
        </authorList>
    </citation>
    <scope>NUCLEOTIDE SEQUENCE</scope>
</reference>
<dbReference type="InterPro" id="IPR036390">
    <property type="entry name" value="WH_DNA-bd_sf"/>
</dbReference>
<dbReference type="Gene3D" id="1.10.10.10">
    <property type="entry name" value="Winged helix-like DNA-binding domain superfamily/Winged helix DNA-binding domain"/>
    <property type="match status" value="1"/>
</dbReference>
<comment type="caution">
    <text evidence="2">The sequence shown here is derived from an EMBL/GenBank/DDBJ whole genome shotgun (WGS) entry which is preliminary data.</text>
</comment>
<evidence type="ECO:0000313" key="2">
    <source>
        <dbReference type="EMBL" id="MPL98032.1"/>
    </source>
</evidence>
<dbReference type="InterPro" id="IPR036388">
    <property type="entry name" value="WH-like_DNA-bd_sf"/>
</dbReference>
<gene>
    <name evidence="2" type="ORF">SDC9_44230</name>
</gene>
<dbReference type="AlphaFoldDB" id="A0A644W5Z0"/>
<feature type="region of interest" description="Disordered" evidence="1">
    <location>
        <begin position="101"/>
        <end position="160"/>
    </location>
</feature>
<organism evidence="2">
    <name type="scientific">bioreactor metagenome</name>
    <dbReference type="NCBI Taxonomy" id="1076179"/>
    <lineage>
        <taxon>unclassified sequences</taxon>
        <taxon>metagenomes</taxon>
        <taxon>ecological metagenomes</taxon>
    </lineage>
</organism>
<dbReference type="SUPFAM" id="SSF46785">
    <property type="entry name" value="Winged helix' DNA-binding domain"/>
    <property type="match status" value="1"/>
</dbReference>
<proteinExistence type="predicted"/>
<sequence length="241" mass="26828">MAELNRFEWFKAVLQLPEVAGSTKTVAAALAIEFANDETGKICPAQTTLAEYLNLSVATIKRAIRELVDLGWLDRSKGRGAGRFSHYRLKSPCKIIPFRRRKKGSQPSLQAQEKGSPVTEKGIMAEPSYKEQSFEQKSAGGADRRDGKPSAPPRGPASPERLVFVPRGICFVREWDYRLEAEGVASLERCLPVVRVGAHLGFWLPDRWPAKAGSQAWREQVAMIRRMAARASAETELRHAI</sequence>